<dbReference type="AlphaFoldDB" id="A0A8J2BN70"/>
<reference evidence="1" key="1">
    <citation type="submission" date="2021-02" db="EMBL/GenBank/DDBJ databases">
        <authorList>
            <person name="Cremers G."/>
            <person name="Picone N."/>
        </authorList>
    </citation>
    <scope>NUCLEOTIDE SEQUENCE</scope>
    <source>
        <strain evidence="1">PQ17</strain>
    </source>
</reference>
<evidence type="ECO:0000313" key="2">
    <source>
        <dbReference type="Proteomes" id="UP000663859"/>
    </source>
</evidence>
<dbReference type="EMBL" id="CAJNOB010000011">
    <property type="protein sequence ID" value="CAF0695360.1"/>
    <property type="molecule type" value="Genomic_DNA"/>
</dbReference>
<comment type="caution">
    <text evidence="1">The sequence shown here is derived from an EMBL/GenBank/DDBJ whole genome shotgun (WGS) entry which is preliminary data.</text>
</comment>
<name>A0A8J2BN70_9BACT</name>
<sequence length="67" mass="7586">MTRPGRREPPSGYLFLSVPAVSSWKKFSLEEDGYADHADWKRDWQGERRSSVYVLGSHDKTGGNPSC</sequence>
<evidence type="ECO:0000313" key="1">
    <source>
        <dbReference type="EMBL" id="CAF0695360.1"/>
    </source>
</evidence>
<keyword evidence="2" id="KW-1185">Reference proteome</keyword>
<dbReference type="Proteomes" id="UP000663859">
    <property type="component" value="Unassembled WGS sequence"/>
</dbReference>
<organism evidence="1 2">
    <name type="scientific">Candidatus Methylacidithermus pantelleriae</name>
    <dbReference type="NCBI Taxonomy" id="2744239"/>
    <lineage>
        <taxon>Bacteria</taxon>
        <taxon>Pseudomonadati</taxon>
        <taxon>Verrucomicrobiota</taxon>
        <taxon>Methylacidiphilae</taxon>
        <taxon>Methylacidiphilales</taxon>
        <taxon>Methylacidiphilaceae</taxon>
        <taxon>Candidatus Methylacidithermus</taxon>
    </lineage>
</organism>
<protein>
    <submittedName>
        <fullName evidence="1">Uncharacterized protein</fullName>
    </submittedName>
</protein>
<gene>
    <name evidence="1" type="ORF">MPNT_190016</name>
</gene>
<accession>A0A8J2BN70</accession>
<proteinExistence type="predicted"/>